<evidence type="ECO:0000313" key="4">
    <source>
        <dbReference type="Proteomes" id="UP000766486"/>
    </source>
</evidence>
<accession>A0ABY6UKT8</accession>
<keyword evidence="1" id="KW-1133">Transmembrane helix</keyword>
<reference evidence="3 4" key="1">
    <citation type="submission" date="2019-06" db="EMBL/GenBank/DDBJ databases">
        <authorList>
            <person name="Broberg M."/>
        </authorList>
    </citation>
    <scope>NUCLEOTIDE SEQUENCE [LARGE SCALE GENOMIC DNA]</scope>
</reference>
<feature type="transmembrane region" description="Helical" evidence="1">
    <location>
        <begin position="82"/>
        <end position="103"/>
    </location>
</feature>
<evidence type="ECO:0008006" key="5">
    <source>
        <dbReference type="Google" id="ProtNLM"/>
    </source>
</evidence>
<keyword evidence="4" id="KW-1185">Reference proteome</keyword>
<dbReference type="Proteomes" id="UP000766486">
    <property type="component" value="Unassembled WGS sequence"/>
</dbReference>
<evidence type="ECO:0000256" key="1">
    <source>
        <dbReference type="SAM" id="Phobius"/>
    </source>
</evidence>
<feature type="transmembrane region" description="Helical" evidence="1">
    <location>
        <begin position="311"/>
        <end position="337"/>
    </location>
</feature>
<sequence length="358" mass="39149">MLSKIFRAVGAVPFLLVAAWSFQTMDLDKIAATATPFALAKTIEWDGGKVSIIDFHGVPFLDDLWRGGTATFSVSSFGYDSIAAWQVFTFLVDLGPIYAIWILESTRGANQWSPAYLPTLFSLAAQVLGIGSVAPIFYFLCIVFGPSASSLAASPPQRRTVWHQSNLLLIPIVLLLHTSEIFGMFLPHSYDARHYWTWAWQLSPMWIGLANIILGQAVGLLRVSFSPAVASKLMLGILALVSAAVWIYTVTFSPHSLPTLFLPEVGPQDGLILHSRKALQADEVAAYVSTFLWLIYAFADLYLAGLVGTAWLVYAALLPLVTLAVGPGATYVLGWYIRESILSSSKPKGSSPKQRSFR</sequence>
<keyword evidence="1" id="KW-0812">Transmembrane</keyword>
<name>A0ABY6UKT8_BIOOC</name>
<feature type="transmembrane region" description="Helical" evidence="1">
    <location>
        <begin position="233"/>
        <end position="252"/>
    </location>
</feature>
<gene>
    <name evidence="3" type="ORF">CLO192961_LOCUS294613</name>
</gene>
<feature type="transmembrane region" description="Helical" evidence="1">
    <location>
        <begin position="198"/>
        <end position="221"/>
    </location>
</feature>
<keyword evidence="2" id="KW-0732">Signal</keyword>
<feature type="transmembrane region" description="Helical" evidence="1">
    <location>
        <begin position="284"/>
        <end position="304"/>
    </location>
</feature>
<feature type="signal peptide" evidence="2">
    <location>
        <begin position="1"/>
        <end position="21"/>
    </location>
</feature>
<comment type="caution">
    <text evidence="3">The sequence shown here is derived from an EMBL/GenBank/DDBJ whole genome shotgun (WGS) entry which is preliminary data.</text>
</comment>
<keyword evidence="1" id="KW-0472">Membrane</keyword>
<feature type="transmembrane region" description="Helical" evidence="1">
    <location>
        <begin position="167"/>
        <end position="186"/>
    </location>
</feature>
<protein>
    <recommendedName>
        <fullName evidence="5">Alpha-1,3-glucosyltransferase</fullName>
    </recommendedName>
</protein>
<proteinExistence type="predicted"/>
<evidence type="ECO:0000256" key="2">
    <source>
        <dbReference type="SAM" id="SignalP"/>
    </source>
</evidence>
<feature type="chain" id="PRO_5046368933" description="Alpha-1,3-glucosyltransferase" evidence="2">
    <location>
        <begin position="22"/>
        <end position="358"/>
    </location>
</feature>
<dbReference type="EMBL" id="CABFNS010000824">
    <property type="protein sequence ID" value="VUC30810.1"/>
    <property type="molecule type" value="Genomic_DNA"/>
</dbReference>
<organism evidence="3 4">
    <name type="scientific">Bionectria ochroleuca</name>
    <name type="common">Gliocladium roseum</name>
    <dbReference type="NCBI Taxonomy" id="29856"/>
    <lineage>
        <taxon>Eukaryota</taxon>
        <taxon>Fungi</taxon>
        <taxon>Dikarya</taxon>
        <taxon>Ascomycota</taxon>
        <taxon>Pezizomycotina</taxon>
        <taxon>Sordariomycetes</taxon>
        <taxon>Hypocreomycetidae</taxon>
        <taxon>Hypocreales</taxon>
        <taxon>Bionectriaceae</taxon>
        <taxon>Clonostachys</taxon>
    </lineage>
</organism>
<evidence type="ECO:0000313" key="3">
    <source>
        <dbReference type="EMBL" id="VUC30810.1"/>
    </source>
</evidence>